<protein>
    <submittedName>
        <fullName evidence="1">18644_t:CDS:1</fullName>
    </submittedName>
</protein>
<reference evidence="1" key="1">
    <citation type="submission" date="2022-08" db="EMBL/GenBank/DDBJ databases">
        <authorList>
            <person name="Kallberg Y."/>
            <person name="Tangrot J."/>
            <person name="Rosling A."/>
        </authorList>
    </citation>
    <scope>NUCLEOTIDE SEQUENCE</scope>
    <source>
        <strain evidence="1">Wild A</strain>
    </source>
</reference>
<dbReference type="AlphaFoldDB" id="A0A9W4SUZ6"/>
<feature type="non-terminal residue" evidence="1">
    <location>
        <position position="1"/>
    </location>
</feature>
<evidence type="ECO:0000313" key="2">
    <source>
        <dbReference type="Proteomes" id="UP001153678"/>
    </source>
</evidence>
<dbReference type="Proteomes" id="UP001153678">
    <property type="component" value="Unassembled WGS sequence"/>
</dbReference>
<gene>
    <name evidence="1" type="ORF">FWILDA_LOCUS10142</name>
</gene>
<dbReference type="OrthoDB" id="2387492at2759"/>
<name>A0A9W4SUZ6_9GLOM</name>
<keyword evidence="2" id="KW-1185">Reference proteome</keyword>
<sequence length="72" mass="8585">RDVDQYISESTSYKKTIWERIEMELEKINVKNLGFNHPICSSVLNIKSEPFTDILRSVCDIFKKPFQKYKLE</sequence>
<dbReference type="EMBL" id="CAMKVN010002539">
    <property type="protein sequence ID" value="CAI2181552.1"/>
    <property type="molecule type" value="Genomic_DNA"/>
</dbReference>
<comment type="caution">
    <text evidence="1">The sequence shown here is derived from an EMBL/GenBank/DDBJ whole genome shotgun (WGS) entry which is preliminary data.</text>
</comment>
<proteinExistence type="predicted"/>
<evidence type="ECO:0000313" key="1">
    <source>
        <dbReference type="EMBL" id="CAI2181552.1"/>
    </source>
</evidence>
<organism evidence="1 2">
    <name type="scientific">Funneliformis geosporum</name>
    <dbReference type="NCBI Taxonomy" id="1117311"/>
    <lineage>
        <taxon>Eukaryota</taxon>
        <taxon>Fungi</taxon>
        <taxon>Fungi incertae sedis</taxon>
        <taxon>Mucoromycota</taxon>
        <taxon>Glomeromycotina</taxon>
        <taxon>Glomeromycetes</taxon>
        <taxon>Glomerales</taxon>
        <taxon>Glomeraceae</taxon>
        <taxon>Funneliformis</taxon>
    </lineage>
</organism>
<accession>A0A9W4SUZ6</accession>